<dbReference type="InterPro" id="IPR029058">
    <property type="entry name" value="AB_hydrolase_fold"/>
</dbReference>
<protein>
    <submittedName>
        <fullName evidence="2">Alpha/beta hydrolase</fullName>
    </submittedName>
</protein>
<dbReference type="GO" id="GO:0016787">
    <property type="term" value="F:hydrolase activity"/>
    <property type="evidence" value="ECO:0007669"/>
    <property type="project" value="UniProtKB-KW"/>
</dbReference>
<keyword evidence="2" id="KW-0378">Hydrolase</keyword>
<comment type="caution">
    <text evidence="2">The sequence shown here is derived from an EMBL/GenBank/DDBJ whole genome shotgun (WGS) entry which is preliminary data.</text>
</comment>
<evidence type="ECO:0000313" key="3">
    <source>
        <dbReference type="Proteomes" id="UP001079657"/>
    </source>
</evidence>
<name>A0ABT4CQZ9_9CLOT</name>
<keyword evidence="3" id="KW-1185">Reference proteome</keyword>
<proteinExistence type="predicted"/>
<dbReference type="Pfam" id="PF12146">
    <property type="entry name" value="Hydrolase_4"/>
    <property type="match status" value="1"/>
</dbReference>
<sequence>MNCINKFYVDYKNHKIIGDLIGNKNHKNIFFLHGAGHSNRKRFEPLRELFYKNGFSSCAFDFIGHGETGGLLSESSLFERTKQVCTVIDYMKNDEPLTIIAASMSGYTAVKLLESYNVDNIILFVPAAYDKDAYMLPFNHKFTDCIRKDRSYKNSDAWQILNEFTGNLIIIKAENDTVIPDEVINDYYESAFNAKTRKIITIKNSPHGVLNYLSEHEEQLKNTVDEIIKIINVK</sequence>
<accession>A0ABT4CQZ9</accession>
<dbReference type="SUPFAM" id="SSF53474">
    <property type="entry name" value="alpha/beta-Hydrolases"/>
    <property type="match status" value="1"/>
</dbReference>
<gene>
    <name evidence="2" type="ORF">OXH55_12550</name>
</gene>
<organism evidence="2 3">
    <name type="scientific">Clostridium ganghwense</name>
    <dbReference type="NCBI Taxonomy" id="312089"/>
    <lineage>
        <taxon>Bacteria</taxon>
        <taxon>Bacillati</taxon>
        <taxon>Bacillota</taxon>
        <taxon>Clostridia</taxon>
        <taxon>Eubacteriales</taxon>
        <taxon>Clostridiaceae</taxon>
        <taxon>Clostridium</taxon>
    </lineage>
</organism>
<dbReference type="RefSeq" id="WP_268050333.1">
    <property type="nucleotide sequence ID" value="NZ_JAPQES010000004.1"/>
</dbReference>
<reference evidence="2" key="1">
    <citation type="submission" date="2022-12" db="EMBL/GenBank/DDBJ databases">
        <authorList>
            <person name="Wang J."/>
        </authorList>
    </citation>
    <scope>NUCLEOTIDE SEQUENCE</scope>
    <source>
        <strain evidence="2">HY-42-06</strain>
    </source>
</reference>
<dbReference type="PANTHER" id="PTHR11614">
    <property type="entry name" value="PHOSPHOLIPASE-RELATED"/>
    <property type="match status" value="1"/>
</dbReference>
<dbReference type="InterPro" id="IPR051044">
    <property type="entry name" value="MAG_DAG_Lipase"/>
</dbReference>
<feature type="domain" description="Serine aminopeptidase S33" evidence="1">
    <location>
        <begin position="25"/>
        <end position="138"/>
    </location>
</feature>
<dbReference type="EMBL" id="JAPQES010000004">
    <property type="protein sequence ID" value="MCY6371472.1"/>
    <property type="molecule type" value="Genomic_DNA"/>
</dbReference>
<dbReference type="Proteomes" id="UP001079657">
    <property type="component" value="Unassembled WGS sequence"/>
</dbReference>
<dbReference type="InterPro" id="IPR022742">
    <property type="entry name" value="Hydrolase_4"/>
</dbReference>
<evidence type="ECO:0000313" key="2">
    <source>
        <dbReference type="EMBL" id="MCY6371472.1"/>
    </source>
</evidence>
<evidence type="ECO:0000259" key="1">
    <source>
        <dbReference type="Pfam" id="PF12146"/>
    </source>
</evidence>
<dbReference type="Gene3D" id="3.40.50.1820">
    <property type="entry name" value="alpha/beta hydrolase"/>
    <property type="match status" value="1"/>
</dbReference>